<comment type="subcellular location">
    <subcellularLocation>
        <location evidence="1">Cell membrane</location>
        <topology evidence="1">Multi-pass membrane protein</topology>
    </subcellularLocation>
</comment>
<feature type="domain" description="Cation-transporting P-type ATPase N-terminal" evidence="12">
    <location>
        <begin position="14"/>
        <end position="88"/>
    </location>
</feature>
<evidence type="ECO:0000256" key="11">
    <source>
        <dbReference type="SAM" id="Phobius"/>
    </source>
</evidence>
<dbReference type="PANTHER" id="PTHR24093">
    <property type="entry name" value="CATION TRANSPORTING ATPASE"/>
    <property type="match status" value="1"/>
</dbReference>
<dbReference type="SMART" id="SM00831">
    <property type="entry name" value="Cation_ATPase_N"/>
    <property type="match status" value="1"/>
</dbReference>
<evidence type="ECO:0000256" key="8">
    <source>
        <dbReference type="ARBA" id="ARBA00022989"/>
    </source>
</evidence>
<dbReference type="RefSeq" id="WP_100344505.1">
    <property type="nucleotide sequence ID" value="NZ_PGFB01000003.1"/>
</dbReference>
<dbReference type="SUPFAM" id="SSF56784">
    <property type="entry name" value="HAD-like"/>
    <property type="match status" value="1"/>
</dbReference>
<evidence type="ECO:0000256" key="5">
    <source>
        <dbReference type="ARBA" id="ARBA00022840"/>
    </source>
</evidence>
<evidence type="ECO:0000259" key="12">
    <source>
        <dbReference type="SMART" id="SM00831"/>
    </source>
</evidence>
<feature type="transmembrane region" description="Helical" evidence="11">
    <location>
        <begin position="89"/>
        <end position="107"/>
    </location>
</feature>
<dbReference type="Proteomes" id="UP000230161">
    <property type="component" value="Unassembled WGS sequence"/>
</dbReference>
<dbReference type="Pfam" id="PF00122">
    <property type="entry name" value="E1-E2_ATPase"/>
    <property type="match status" value="1"/>
</dbReference>
<feature type="transmembrane region" description="Helical" evidence="11">
    <location>
        <begin position="295"/>
        <end position="314"/>
    </location>
</feature>
<keyword evidence="9 11" id="KW-0472">Membrane</keyword>
<evidence type="ECO:0000256" key="7">
    <source>
        <dbReference type="ARBA" id="ARBA00022967"/>
    </source>
</evidence>
<protein>
    <submittedName>
        <fullName evidence="13">Ca2+-transporting ATPase</fullName>
    </submittedName>
</protein>
<dbReference type="Gene3D" id="1.20.1110.10">
    <property type="entry name" value="Calcium-transporting ATPase, transmembrane domain"/>
    <property type="match status" value="1"/>
</dbReference>
<keyword evidence="6" id="KW-0460">Magnesium</keyword>
<dbReference type="Pfam" id="PF13246">
    <property type="entry name" value="Cation_ATPase"/>
    <property type="match status" value="1"/>
</dbReference>
<dbReference type="GO" id="GO:0005524">
    <property type="term" value="F:ATP binding"/>
    <property type="evidence" value="ECO:0007669"/>
    <property type="project" value="UniProtKB-KW"/>
</dbReference>
<evidence type="ECO:0000256" key="2">
    <source>
        <dbReference type="ARBA" id="ARBA00022692"/>
    </source>
</evidence>
<organism evidence="13 14">
    <name type="scientific">Compostimonas suwonensis</name>
    <dbReference type="NCBI Taxonomy" id="1048394"/>
    <lineage>
        <taxon>Bacteria</taxon>
        <taxon>Bacillati</taxon>
        <taxon>Actinomycetota</taxon>
        <taxon>Actinomycetes</taxon>
        <taxon>Micrococcales</taxon>
        <taxon>Microbacteriaceae</taxon>
        <taxon>Compostimonas</taxon>
    </lineage>
</organism>
<dbReference type="InterPro" id="IPR004014">
    <property type="entry name" value="ATPase_P-typ_cation-transptr_N"/>
</dbReference>
<dbReference type="Pfam" id="PF00689">
    <property type="entry name" value="Cation_ATPase_C"/>
    <property type="match status" value="1"/>
</dbReference>
<dbReference type="GO" id="GO:0046872">
    <property type="term" value="F:metal ion binding"/>
    <property type="evidence" value="ECO:0007669"/>
    <property type="project" value="UniProtKB-KW"/>
</dbReference>
<dbReference type="OrthoDB" id="9814270at2"/>
<keyword evidence="3" id="KW-0479">Metal-binding</keyword>
<dbReference type="Gene3D" id="3.40.50.1000">
    <property type="entry name" value="HAD superfamily/HAD-like"/>
    <property type="match status" value="1"/>
</dbReference>
<dbReference type="GO" id="GO:0005886">
    <property type="term" value="C:plasma membrane"/>
    <property type="evidence" value="ECO:0007669"/>
    <property type="project" value="UniProtKB-SubCell"/>
</dbReference>
<dbReference type="Gene3D" id="2.70.150.10">
    <property type="entry name" value="Calcium-transporting ATPase, cytoplasmic transduction domain A"/>
    <property type="match status" value="1"/>
</dbReference>
<dbReference type="Gene3D" id="3.40.1110.10">
    <property type="entry name" value="Calcium-transporting ATPase, cytoplasmic domain N"/>
    <property type="match status" value="1"/>
</dbReference>
<dbReference type="SUPFAM" id="SSF81653">
    <property type="entry name" value="Calcium ATPase, transduction domain A"/>
    <property type="match status" value="1"/>
</dbReference>
<keyword evidence="14" id="KW-1185">Reference proteome</keyword>
<dbReference type="InterPro" id="IPR008250">
    <property type="entry name" value="ATPase_P-typ_transduc_dom_A_sf"/>
</dbReference>
<dbReference type="InterPro" id="IPR001757">
    <property type="entry name" value="P_typ_ATPase"/>
</dbReference>
<evidence type="ECO:0000313" key="14">
    <source>
        <dbReference type="Proteomes" id="UP000230161"/>
    </source>
</evidence>
<accession>A0A2M9BVA3</accession>
<feature type="transmembrane region" description="Helical" evidence="11">
    <location>
        <begin position="741"/>
        <end position="762"/>
    </location>
</feature>
<feature type="transmembrane region" description="Helical" evidence="11">
    <location>
        <begin position="717"/>
        <end position="735"/>
    </location>
</feature>
<dbReference type="GO" id="GO:0005388">
    <property type="term" value="F:P-type calcium transporter activity"/>
    <property type="evidence" value="ECO:0007669"/>
    <property type="project" value="TreeGrafter"/>
</dbReference>
<dbReference type="PANTHER" id="PTHR24093:SF513">
    <property type="entry name" value="CATION-TRANSPORTING ATPASE I-RELATED"/>
    <property type="match status" value="1"/>
</dbReference>
<reference evidence="13 14" key="1">
    <citation type="submission" date="2017-11" db="EMBL/GenBank/DDBJ databases">
        <title>Genomic Encyclopedia of Archaeal and Bacterial Type Strains, Phase II (KMG-II): From Individual Species to Whole Genera.</title>
        <authorList>
            <person name="Goeker M."/>
        </authorList>
    </citation>
    <scope>NUCLEOTIDE SEQUENCE [LARGE SCALE GENOMIC DNA]</scope>
    <source>
        <strain evidence="13 14">DSM 25625</strain>
    </source>
</reference>
<keyword evidence="7" id="KW-1278">Translocase</keyword>
<dbReference type="Pfam" id="PF00690">
    <property type="entry name" value="Cation_ATPase_N"/>
    <property type="match status" value="1"/>
</dbReference>
<feature type="transmembrane region" description="Helical" evidence="11">
    <location>
        <begin position="814"/>
        <end position="839"/>
    </location>
</feature>
<evidence type="ECO:0000256" key="1">
    <source>
        <dbReference type="ARBA" id="ARBA00004651"/>
    </source>
</evidence>
<evidence type="ECO:0000256" key="3">
    <source>
        <dbReference type="ARBA" id="ARBA00022723"/>
    </source>
</evidence>
<dbReference type="GO" id="GO:0016887">
    <property type="term" value="F:ATP hydrolysis activity"/>
    <property type="evidence" value="ECO:0007669"/>
    <property type="project" value="InterPro"/>
</dbReference>
<evidence type="ECO:0000256" key="9">
    <source>
        <dbReference type="ARBA" id="ARBA00023136"/>
    </source>
</evidence>
<keyword evidence="8 11" id="KW-1133">Transmembrane helix</keyword>
<dbReference type="EMBL" id="PGFB01000003">
    <property type="protein sequence ID" value="PJJ61880.1"/>
    <property type="molecule type" value="Genomic_DNA"/>
</dbReference>
<keyword evidence="5" id="KW-0067">ATP-binding</keyword>
<dbReference type="NCBIfam" id="TIGR01494">
    <property type="entry name" value="ATPase_P-type"/>
    <property type="match status" value="1"/>
</dbReference>
<dbReference type="Pfam" id="PF08282">
    <property type="entry name" value="Hydrolase_3"/>
    <property type="match status" value="1"/>
</dbReference>
<dbReference type="SFLD" id="SFLDF00027">
    <property type="entry name" value="p-type_atpase"/>
    <property type="match status" value="1"/>
</dbReference>
<dbReference type="InterPro" id="IPR059000">
    <property type="entry name" value="ATPase_P-type_domA"/>
</dbReference>
<keyword evidence="2 11" id="KW-0812">Transmembrane</keyword>
<dbReference type="InterPro" id="IPR018303">
    <property type="entry name" value="ATPase_P-typ_P_site"/>
</dbReference>
<evidence type="ECO:0000313" key="13">
    <source>
        <dbReference type="EMBL" id="PJJ61880.1"/>
    </source>
</evidence>
<dbReference type="InterPro" id="IPR044492">
    <property type="entry name" value="P_typ_ATPase_HD_dom"/>
</dbReference>
<keyword evidence="4" id="KW-0547">Nucleotide-binding</keyword>
<feature type="transmembrane region" description="Helical" evidence="11">
    <location>
        <begin position="60"/>
        <end position="83"/>
    </location>
</feature>
<dbReference type="InterPro" id="IPR023298">
    <property type="entry name" value="ATPase_P-typ_TM_dom_sf"/>
</dbReference>
<dbReference type="PRINTS" id="PR00119">
    <property type="entry name" value="CATATPASE"/>
</dbReference>
<dbReference type="SUPFAM" id="SSF81665">
    <property type="entry name" value="Calcium ATPase, transmembrane domain M"/>
    <property type="match status" value="1"/>
</dbReference>
<proteinExistence type="predicted"/>
<dbReference type="InterPro" id="IPR023299">
    <property type="entry name" value="ATPase_P-typ_cyto_dom_N"/>
</dbReference>
<gene>
    <name evidence="13" type="ORF">CLV54_1667</name>
</gene>
<comment type="catalytic activity">
    <reaction evidence="10">
        <text>ATP + H2O = ADP + phosphate + H(+)</text>
        <dbReference type="Rhea" id="RHEA:13065"/>
        <dbReference type="ChEBI" id="CHEBI:15377"/>
        <dbReference type="ChEBI" id="CHEBI:15378"/>
        <dbReference type="ChEBI" id="CHEBI:30616"/>
        <dbReference type="ChEBI" id="CHEBI:43474"/>
        <dbReference type="ChEBI" id="CHEBI:456216"/>
    </reaction>
</comment>
<dbReference type="SFLD" id="SFLDS00003">
    <property type="entry name" value="Haloacid_Dehalogenase"/>
    <property type="match status" value="1"/>
</dbReference>
<evidence type="ECO:0000256" key="6">
    <source>
        <dbReference type="ARBA" id="ARBA00022842"/>
    </source>
</evidence>
<dbReference type="InterPro" id="IPR006068">
    <property type="entry name" value="ATPase_P-typ_cation-transptr_C"/>
</dbReference>
<dbReference type="PRINTS" id="PR00120">
    <property type="entry name" value="HATPASE"/>
</dbReference>
<evidence type="ECO:0000256" key="4">
    <source>
        <dbReference type="ARBA" id="ARBA00022741"/>
    </source>
</evidence>
<comment type="caution">
    <text evidence="13">The sequence shown here is derived from an EMBL/GenBank/DDBJ whole genome shotgun (WGS) entry which is preliminary data.</text>
</comment>
<feature type="transmembrane region" description="Helical" evidence="11">
    <location>
        <begin position="790"/>
        <end position="808"/>
    </location>
</feature>
<dbReference type="AlphaFoldDB" id="A0A2M9BVA3"/>
<dbReference type="PROSITE" id="PS00154">
    <property type="entry name" value="ATPASE_E1_E2"/>
    <property type="match status" value="1"/>
</dbReference>
<dbReference type="InterPro" id="IPR036412">
    <property type="entry name" value="HAD-like_sf"/>
</dbReference>
<evidence type="ECO:0000256" key="10">
    <source>
        <dbReference type="ARBA" id="ARBA00049360"/>
    </source>
</evidence>
<feature type="transmembrane region" description="Helical" evidence="11">
    <location>
        <begin position="269"/>
        <end position="289"/>
    </location>
</feature>
<feature type="transmembrane region" description="Helical" evidence="11">
    <location>
        <begin position="851"/>
        <end position="874"/>
    </location>
</feature>
<dbReference type="SUPFAM" id="SSF81660">
    <property type="entry name" value="Metal cation-transporting ATPase, ATP-binding domain N"/>
    <property type="match status" value="1"/>
</dbReference>
<dbReference type="InterPro" id="IPR023214">
    <property type="entry name" value="HAD_sf"/>
</dbReference>
<name>A0A2M9BVA3_9MICO</name>
<dbReference type="SFLD" id="SFLDG00002">
    <property type="entry name" value="C1.7:_P-type_atpase_like"/>
    <property type="match status" value="1"/>
</dbReference>
<feature type="transmembrane region" description="Helical" evidence="11">
    <location>
        <begin position="886"/>
        <end position="904"/>
    </location>
</feature>
<sequence>MGDQTQTTTATDAAAYRRGGDEVARSLGSDAASGLSAAEASARLSSHGPNRLTARRPPSMALVVLTILRAPMNIMLIVVAAAAILIGQYGITLVLAVLVTVNLVLGIRQELSSRAGVDTLAAEQVERVRVVRDGRPASIDAEELVPGDIVTVEAGDLIAADGRILESASLEVQEAALTGESAAVAKDPLAIADGTGAGGAGGDAGAEVALGDRSNMLFQGTTVSRGTARFVVTQTGMSTEIGHIATLLTEVERVDSPLQIELAALTTRVAIVAWVAVALMLVIGALRGLPVADLVLLGVTVAISSIPTSMPTFVQTMLAYGAKKLADGKAIIRNLADVETLGATSAIATDKTGTLTLNEMVVTELFASGEWFSVEGDGYGKSGRVLGAAGREVPDFTQLAYALCLVSDATVSDAGEVVGDPTEAAMVVLAAKLGVDEVLTRREYPRLAEVPFDSEYKFMATYHRVPLDGADTVVGLVKGAPDVVIDRCSTALTSDGSRVDLAERRADIEEANRQLASRGLRVLAFAMRVFPDEALDGILADPMGQVGELTFVGLLGLIDPLRPSAKAAIAEARSAGVSVRMITGDHIVTAAAIGAELGLEPGAMTGARFRAQSDEEMRRTLPDVHVFGRVSPEDKLRLVEALKAEGEVVAMTGDAVNDAAGIKAASIGVAMGSGSAVTKQAARLVLTDDNFGTLVAGIRIGREVYDKIVAYVRYQMSTLLALVLLFLISSILGIAEGVPMTPAMVLFLAFFFSVVPVVTIMTDRPAPDLMSRPPRDLTASIASPGSLLQWLVYALAILLPTLVPLLFGPDRPQLGVASASVTMVFVVQALAYGFGGITLRRDPESGLNSPLLGPVLLMLVPVALLMMSTEFPVFTETLQTVPLSPAQWLLCFVLALVFPVVVELDKAVRRARARRAARR</sequence>